<keyword evidence="2" id="KW-1185">Reference proteome</keyword>
<evidence type="ECO:0000313" key="1">
    <source>
        <dbReference type="EMBL" id="MBB6445367.1"/>
    </source>
</evidence>
<dbReference type="RefSeq" id="WP_377802221.1">
    <property type="nucleotide sequence ID" value="NZ_JACHGK010000005.1"/>
</dbReference>
<dbReference type="AlphaFoldDB" id="A0A7X0HT16"/>
<proteinExistence type="predicted"/>
<sequence>MTKKEHLLTSDLSQFHQQSNQVYNEFPFCELISSRINEWNEAISKSAA</sequence>
<organism evidence="1 2">
    <name type="scientific">Bacillus benzoevorans</name>
    <dbReference type="NCBI Taxonomy" id="1456"/>
    <lineage>
        <taxon>Bacteria</taxon>
        <taxon>Bacillati</taxon>
        <taxon>Bacillota</taxon>
        <taxon>Bacilli</taxon>
        <taxon>Bacillales</taxon>
        <taxon>Bacillaceae</taxon>
        <taxon>Bacillus</taxon>
    </lineage>
</organism>
<dbReference type="EMBL" id="JACHGK010000005">
    <property type="protein sequence ID" value="MBB6445367.1"/>
    <property type="molecule type" value="Genomic_DNA"/>
</dbReference>
<reference evidence="1 2" key="1">
    <citation type="submission" date="2020-08" db="EMBL/GenBank/DDBJ databases">
        <title>Genomic Encyclopedia of Type Strains, Phase IV (KMG-IV): sequencing the most valuable type-strain genomes for metagenomic binning, comparative biology and taxonomic classification.</title>
        <authorList>
            <person name="Goeker M."/>
        </authorList>
    </citation>
    <scope>NUCLEOTIDE SEQUENCE [LARGE SCALE GENOMIC DNA]</scope>
    <source>
        <strain evidence="1 2">DSM 5391</strain>
    </source>
</reference>
<evidence type="ECO:0000313" key="2">
    <source>
        <dbReference type="Proteomes" id="UP000531594"/>
    </source>
</evidence>
<dbReference type="Proteomes" id="UP000531594">
    <property type="component" value="Unassembled WGS sequence"/>
</dbReference>
<protein>
    <submittedName>
        <fullName evidence="1">Uncharacterized protein</fullName>
    </submittedName>
</protein>
<gene>
    <name evidence="1" type="ORF">HNR53_001985</name>
</gene>
<accession>A0A7X0HT16</accession>
<name>A0A7X0HT16_9BACI</name>
<comment type="caution">
    <text evidence="1">The sequence shown here is derived from an EMBL/GenBank/DDBJ whole genome shotgun (WGS) entry which is preliminary data.</text>
</comment>